<proteinExistence type="predicted"/>
<dbReference type="Proteomes" id="UP000518288">
    <property type="component" value="Unassembled WGS sequence"/>
</dbReference>
<comment type="caution">
    <text evidence="2">The sequence shown here is derived from an EMBL/GenBank/DDBJ whole genome shotgun (WGS) entry which is preliminary data.</text>
</comment>
<dbReference type="EMBL" id="JACCFH010000001">
    <property type="protein sequence ID" value="NYG33740.1"/>
    <property type="molecule type" value="Genomic_DNA"/>
</dbReference>
<dbReference type="Gene3D" id="3.40.630.30">
    <property type="match status" value="1"/>
</dbReference>
<gene>
    <name evidence="2" type="ORF">BDD16_002726</name>
</gene>
<dbReference type="SUPFAM" id="SSF55729">
    <property type="entry name" value="Acyl-CoA N-acyltransferases (Nat)"/>
    <property type="match status" value="1"/>
</dbReference>
<dbReference type="GO" id="GO:0016740">
    <property type="term" value="F:transferase activity"/>
    <property type="evidence" value="ECO:0007669"/>
    <property type="project" value="UniProtKB-KW"/>
</dbReference>
<keyword evidence="2" id="KW-0808">Transferase</keyword>
<name>A0A7Y9R1Z9_9BURK</name>
<feature type="domain" description="BioF2-like acetyltransferase" evidence="1">
    <location>
        <begin position="184"/>
        <end position="325"/>
    </location>
</feature>
<accession>A0A7Y9R1Z9</accession>
<evidence type="ECO:0000313" key="3">
    <source>
        <dbReference type="Proteomes" id="UP000518288"/>
    </source>
</evidence>
<dbReference type="InterPro" id="IPR038740">
    <property type="entry name" value="BioF2-like_GNAT_dom"/>
</dbReference>
<evidence type="ECO:0000313" key="2">
    <source>
        <dbReference type="EMBL" id="NYG33740.1"/>
    </source>
</evidence>
<sequence>MTNPHTLSARLHRGVSAFDALQQSWQDAVDRADGPSLFMTPVFIRQSWDHFHKPGDEPWLVSVEDTRGRMVGLLPLVLRTEVRRLVRIRTLMHMGLWAGDRPGVLHTRDTSAGQIWCVALSALLERRAAWHHLDLREVEEVVLPDLQAQLQQEARLSVSIRPDTYAGLLPTTGTWEHYFDSRSRHTRQAYRRSHRLLTEACPGLRVETIDQPADMPAAFERYLAIEQLGWKHSARVGLWADDRQVAFHRALLPWLARTGQASIWFLCDGEHDIAGLVRLRQGTVTYERFKAFDPAHARSSPGTWLCAQALQQSFESRCTLSDVLGMHTPLAERQAVNAWYDRELRTVRLVVTRAGTGQHLLRRTRQALRAVRRLHPQHWRHGAQTDRTEAASPDQAVALALRRMA</sequence>
<reference evidence="2 3" key="1">
    <citation type="submission" date="2020-07" db="EMBL/GenBank/DDBJ databases">
        <title>Genomic Encyclopedia of Archaeal and Bacterial Type Strains, Phase II (KMG-II): from individual species to whole genera.</title>
        <authorList>
            <person name="Goeker M."/>
        </authorList>
    </citation>
    <scope>NUCLEOTIDE SEQUENCE [LARGE SCALE GENOMIC DNA]</scope>
    <source>
        <strain evidence="2 3">DSM 21226</strain>
    </source>
</reference>
<protein>
    <submittedName>
        <fullName evidence="2">CelD/BcsL family acetyltransferase involved in cellulose biosynthesis</fullName>
    </submittedName>
</protein>
<dbReference type="RefSeq" id="WP_179634474.1">
    <property type="nucleotide sequence ID" value="NZ_JACCFH010000001.1"/>
</dbReference>
<dbReference type="AlphaFoldDB" id="A0A7Y9R1Z9"/>
<dbReference type="InterPro" id="IPR016181">
    <property type="entry name" value="Acyl_CoA_acyltransferase"/>
</dbReference>
<keyword evidence="3" id="KW-1185">Reference proteome</keyword>
<organism evidence="2 3">
    <name type="scientific">Sphaerotilus montanus</name>
    <dbReference type="NCBI Taxonomy" id="522889"/>
    <lineage>
        <taxon>Bacteria</taxon>
        <taxon>Pseudomonadati</taxon>
        <taxon>Pseudomonadota</taxon>
        <taxon>Betaproteobacteria</taxon>
        <taxon>Burkholderiales</taxon>
        <taxon>Sphaerotilaceae</taxon>
        <taxon>Sphaerotilus</taxon>
    </lineage>
</organism>
<evidence type="ECO:0000259" key="1">
    <source>
        <dbReference type="Pfam" id="PF13480"/>
    </source>
</evidence>
<dbReference type="Pfam" id="PF13480">
    <property type="entry name" value="Acetyltransf_6"/>
    <property type="match status" value="1"/>
</dbReference>